<name>A0A9P0VD11_9CAUD</name>
<evidence type="ECO:0000313" key="3">
    <source>
        <dbReference type="Proteomes" id="UP001154314"/>
    </source>
</evidence>
<evidence type="ECO:0000313" key="1">
    <source>
        <dbReference type="EMBL" id="CAH6421951.1"/>
    </source>
</evidence>
<protein>
    <submittedName>
        <fullName evidence="1">Uncharacterized protein</fullName>
    </submittedName>
</protein>
<keyword evidence="3" id="KW-1185">Reference proteome</keyword>
<sequence>MTESDNATQNLSRSPYGLWSEIEGLRSLADTLIGGEMPMEVYNALTPEQKKITLNVTKACSQCATALEKFQEEVLNVGCPK</sequence>
<accession>A0A9P0VD11</accession>
<proteinExistence type="predicted"/>
<dbReference type="EMBL" id="OW991346">
    <property type="protein sequence ID" value="CAI9888969.1"/>
    <property type="molecule type" value="Genomic_DNA"/>
</dbReference>
<gene>
    <name evidence="1" type="ORF">BAMTRB_017</name>
    <name evidence="2" type="ORF">BAMTRB_046</name>
</gene>
<reference evidence="1" key="1">
    <citation type="submission" date="2023-04" db="EMBL/GenBank/DDBJ databases">
        <authorList>
            <person name="Kelly A."/>
        </authorList>
    </citation>
    <scope>NUCLEOTIDE SEQUENCE</scope>
</reference>
<organism evidence="1 3">
    <name type="scientific">Escherichia phage vB_Eco_Bam</name>
    <dbReference type="NCBI Taxonomy" id="2898833"/>
    <lineage>
        <taxon>Viruses</taxon>
        <taxon>Duplodnaviria</taxon>
        <taxon>Heunggongvirae</taxon>
        <taxon>Uroviricota</taxon>
        <taxon>Caudoviricetes</taxon>
        <taxon>Autographivirales</taxon>
        <taxon>Autotranscriptaviridae</taxon>
        <taxon>Studiervirinae</taxon>
        <taxon>Bamvirus</taxon>
        <taxon>Bamvirus bam</taxon>
    </lineage>
</organism>
<evidence type="ECO:0000313" key="2">
    <source>
        <dbReference type="EMBL" id="CAI9888969.1"/>
    </source>
</evidence>
<dbReference type="Proteomes" id="UP001154314">
    <property type="component" value="Chromosome"/>
</dbReference>
<dbReference type="EMBL" id="OW991346">
    <property type="protein sequence ID" value="CAH6421951.1"/>
    <property type="molecule type" value="Genomic_DNA"/>
</dbReference>